<name>R9I2F8_BACUN</name>
<evidence type="ECO:0000313" key="1">
    <source>
        <dbReference type="EMBL" id="EOS07545.1"/>
    </source>
</evidence>
<comment type="caution">
    <text evidence="1">The sequence shown here is derived from an EMBL/GenBank/DDBJ whole genome shotgun (WGS) entry which is preliminary data.</text>
</comment>
<protein>
    <submittedName>
        <fullName evidence="1">Uncharacterized protein</fullName>
    </submittedName>
</protein>
<proteinExistence type="predicted"/>
<dbReference type="PATRIC" id="fig|1235787.3.peg.2089"/>
<accession>R9I2F8</accession>
<dbReference type="HOGENOM" id="CLU_3305317_0_0_10"/>
<evidence type="ECO:0000313" key="2">
    <source>
        <dbReference type="Proteomes" id="UP000014212"/>
    </source>
</evidence>
<sequence>MVDITNITIYTINGSRQSFIIFASGNYYPVSGFASRING</sequence>
<organism evidence="1 2">
    <name type="scientific">Bacteroides uniformis dnLKV2</name>
    <dbReference type="NCBI Taxonomy" id="1235787"/>
    <lineage>
        <taxon>Bacteria</taxon>
        <taxon>Pseudomonadati</taxon>
        <taxon>Bacteroidota</taxon>
        <taxon>Bacteroidia</taxon>
        <taxon>Bacteroidales</taxon>
        <taxon>Bacteroidaceae</taxon>
        <taxon>Bacteroides</taxon>
    </lineage>
</organism>
<reference evidence="1 2" key="1">
    <citation type="submission" date="2013-04" db="EMBL/GenBank/DDBJ databases">
        <title>The Genome Sequence of Bacteroides uniformis dnLKV2.</title>
        <authorList>
            <consortium name="The Broad Institute Genomics Platform"/>
            <consortium name="The Broad Institute Genome Sequencing Center for Infectious Disease"/>
            <person name="Earl A."/>
            <person name="Xavier R."/>
            <person name="Kuhn K."/>
            <person name="Stappenbeck T."/>
            <person name="Walker B."/>
            <person name="Young S."/>
            <person name="Zeng Q."/>
            <person name="Gargeya S."/>
            <person name="Fitzgerald M."/>
            <person name="Haas B."/>
            <person name="Abouelleil A."/>
            <person name="Allen A.W."/>
            <person name="Alvarado L."/>
            <person name="Arachchi H.M."/>
            <person name="Berlin A.M."/>
            <person name="Chapman S.B."/>
            <person name="Gainer-Dewar J."/>
            <person name="Goldberg J."/>
            <person name="Griggs A."/>
            <person name="Gujja S."/>
            <person name="Hansen M."/>
            <person name="Howarth C."/>
            <person name="Imamovic A."/>
            <person name="Ireland A."/>
            <person name="Larimer J."/>
            <person name="McCowan C."/>
            <person name="Murphy C."/>
            <person name="Pearson M."/>
            <person name="Poon T.W."/>
            <person name="Priest M."/>
            <person name="Roberts A."/>
            <person name="Saif S."/>
            <person name="Shea T."/>
            <person name="Sisk P."/>
            <person name="Sykes S."/>
            <person name="Wortman J."/>
            <person name="Nusbaum C."/>
            <person name="Birren B."/>
        </authorList>
    </citation>
    <scope>NUCLEOTIDE SEQUENCE [LARGE SCALE GENOMIC DNA]</scope>
    <source>
        <strain evidence="2">dnLKV2</strain>
    </source>
</reference>
<dbReference type="Proteomes" id="UP000014212">
    <property type="component" value="Unassembled WGS sequence"/>
</dbReference>
<dbReference type="EMBL" id="ASSO01000008">
    <property type="protein sequence ID" value="EOS07545.1"/>
    <property type="molecule type" value="Genomic_DNA"/>
</dbReference>
<dbReference type="AlphaFoldDB" id="R9I2F8"/>
<gene>
    <name evidence="1" type="ORF">C801_02059</name>
</gene>